<dbReference type="InterPro" id="IPR036179">
    <property type="entry name" value="Ig-like_dom_sf"/>
</dbReference>
<dbReference type="PROSITE" id="PS50835">
    <property type="entry name" value="IG_LIKE"/>
    <property type="match status" value="1"/>
</dbReference>
<proteinExistence type="predicted"/>
<keyword evidence="9" id="KW-0449">Lipoprotein</keyword>
<keyword evidence="8" id="KW-0325">Glycoprotein</keyword>
<dbReference type="AlphaFoldDB" id="A0A3B3T0E5"/>
<keyword evidence="5" id="KW-0130">Cell adhesion</keyword>
<dbReference type="GO" id="GO:0007411">
    <property type="term" value="P:axon guidance"/>
    <property type="evidence" value="ECO:0007669"/>
    <property type="project" value="TreeGrafter"/>
</dbReference>
<keyword evidence="2" id="KW-1003">Cell membrane</keyword>
<feature type="domain" description="Ig-like" evidence="10">
    <location>
        <begin position="1"/>
        <end position="150"/>
    </location>
</feature>
<dbReference type="InterPro" id="IPR013783">
    <property type="entry name" value="Ig-like_fold"/>
</dbReference>
<keyword evidence="3" id="KW-0732">Signal</keyword>
<dbReference type="Ensembl" id="ENSPKIT00000016908.1">
    <property type="protein sequence ID" value="ENSPKIP00000035968.1"/>
    <property type="gene ID" value="ENSPKIG00000014695.1"/>
</dbReference>
<comment type="subcellular location">
    <subcellularLocation>
        <location evidence="1">Cell membrane</location>
    </subcellularLocation>
</comment>
<dbReference type="GeneTree" id="ENSGT00940000155198"/>
<dbReference type="Proteomes" id="UP000261540">
    <property type="component" value="Unplaced"/>
</dbReference>
<keyword evidence="4" id="KW-0677">Repeat</keyword>
<evidence type="ECO:0000256" key="1">
    <source>
        <dbReference type="ARBA" id="ARBA00004236"/>
    </source>
</evidence>
<dbReference type="GO" id="GO:0005886">
    <property type="term" value="C:plasma membrane"/>
    <property type="evidence" value="ECO:0007669"/>
    <property type="project" value="UniProtKB-SubCell"/>
</dbReference>
<dbReference type="GO" id="GO:0007420">
    <property type="term" value="P:brain development"/>
    <property type="evidence" value="ECO:0007669"/>
    <property type="project" value="TreeGrafter"/>
</dbReference>
<evidence type="ECO:0000256" key="3">
    <source>
        <dbReference type="ARBA" id="ARBA00022729"/>
    </source>
</evidence>
<dbReference type="GO" id="GO:0098632">
    <property type="term" value="F:cell-cell adhesion mediator activity"/>
    <property type="evidence" value="ECO:0007669"/>
    <property type="project" value="TreeGrafter"/>
</dbReference>
<reference evidence="11" key="1">
    <citation type="submission" date="2025-08" db="UniProtKB">
        <authorList>
            <consortium name="Ensembl"/>
        </authorList>
    </citation>
    <scope>IDENTIFICATION</scope>
</reference>
<accession>A0A3B3T0E5</accession>
<evidence type="ECO:0000256" key="6">
    <source>
        <dbReference type="ARBA" id="ARBA00023136"/>
    </source>
</evidence>
<dbReference type="GO" id="GO:0030424">
    <property type="term" value="C:axon"/>
    <property type="evidence" value="ECO:0007669"/>
    <property type="project" value="TreeGrafter"/>
</dbReference>
<evidence type="ECO:0000259" key="10">
    <source>
        <dbReference type="PROSITE" id="PS50835"/>
    </source>
</evidence>
<evidence type="ECO:0000256" key="9">
    <source>
        <dbReference type="ARBA" id="ARBA00023288"/>
    </source>
</evidence>
<name>A0A3B3T0E5_9TELE</name>
<dbReference type="SUPFAM" id="SSF48726">
    <property type="entry name" value="Immunoglobulin"/>
    <property type="match status" value="1"/>
</dbReference>
<evidence type="ECO:0000313" key="11">
    <source>
        <dbReference type="Ensembl" id="ENSPKIP00000035968.1"/>
    </source>
</evidence>
<evidence type="ECO:0000313" key="12">
    <source>
        <dbReference type="Proteomes" id="UP000261540"/>
    </source>
</evidence>
<sequence>PVFTQKLSAIVYPLNSDDIKSLSTVQWMFNGSALIRRPEASLHSGMYRCKTTNVFSTVVSWEAKKQFACDNKPRITVSGGLVVVLLSGHYITLKNHILLKFQQPRSLRQDTRRFISQETGSLYMAKIEASDMGNYTCAVGNVITKDGPLASTAGPPQGFVMGEYEPKIEVQFGETVSVVKGSTGLFGSARSSPVPILAWGRADTLLGKIQINHPYGTLEIPSFRLEDNSRGQALTRGQLIFYGTVSQHAMRHGYLWATHCSCKVDGSTTVSQQLWVNMDTIEIVCGRSSSTKLQLTDSGIFQCLEQDMHGVLYARDELKVVGKSHFPLKKITLVQRGGEVAIQCHPHDLSTFHSDMKGAGSSGSKTEKKKIYWVGDSIVLPCEVSKDNTLDSAFKCFFTGKLINFRVCIDVMIRNVQLKYAGKCISLVHTVLDSVSAAAGLIVQRPPGAPDGLVVNEVTASNSHAPVASYTVQAHSWAVPGTIRGLTFQATVTDLNSWVDCEFQMAANAVYSVQCTAQCPHHAAEHPSSRCSW</sequence>
<evidence type="ECO:0000256" key="8">
    <source>
        <dbReference type="ARBA" id="ARBA00023180"/>
    </source>
</evidence>
<dbReference type="PANTHER" id="PTHR44170:SF18">
    <property type="entry name" value="CONTACTIN 3B-RELATED"/>
    <property type="match status" value="1"/>
</dbReference>
<keyword evidence="6" id="KW-0472">Membrane</keyword>
<evidence type="ECO:0000256" key="5">
    <source>
        <dbReference type="ARBA" id="ARBA00022889"/>
    </source>
</evidence>
<keyword evidence="12" id="KW-1185">Reference proteome</keyword>
<evidence type="ECO:0000256" key="7">
    <source>
        <dbReference type="ARBA" id="ARBA00023157"/>
    </source>
</evidence>
<keyword evidence="7" id="KW-1015">Disulfide bond</keyword>
<dbReference type="PANTHER" id="PTHR44170">
    <property type="entry name" value="PROTEIN SIDEKICK"/>
    <property type="match status" value="1"/>
</dbReference>
<protein>
    <recommendedName>
        <fullName evidence="10">Ig-like domain-containing protein</fullName>
    </recommendedName>
</protein>
<dbReference type="Gene3D" id="2.60.40.10">
    <property type="entry name" value="Immunoglobulins"/>
    <property type="match status" value="1"/>
</dbReference>
<organism evidence="11 12">
    <name type="scientific">Paramormyrops kingsleyae</name>
    <dbReference type="NCBI Taxonomy" id="1676925"/>
    <lineage>
        <taxon>Eukaryota</taxon>
        <taxon>Metazoa</taxon>
        <taxon>Chordata</taxon>
        <taxon>Craniata</taxon>
        <taxon>Vertebrata</taxon>
        <taxon>Euteleostomi</taxon>
        <taxon>Actinopterygii</taxon>
        <taxon>Neopterygii</taxon>
        <taxon>Teleostei</taxon>
        <taxon>Osteoglossocephala</taxon>
        <taxon>Osteoglossomorpha</taxon>
        <taxon>Osteoglossiformes</taxon>
        <taxon>Mormyridae</taxon>
        <taxon>Paramormyrops</taxon>
    </lineage>
</organism>
<dbReference type="InterPro" id="IPR007110">
    <property type="entry name" value="Ig-like_dom"/>
</dbReference>
<reference evidence="11" key="2">
    <citation type="submission" date="2025-09" db="UniProtKB">
        <authorList>
            <consortium name="Ensembl"/>
        </authorList>
    </citation>
    <scope>IDENTIFICATION</scope>
</reference>
<evidence type="ECO:0000256" key="4">
    <source>
        <dbReference type="ARBA" id="ARBA00022737"/>
    </source>
</evidence>
<dbReference type="STRING" id="1676925.ENSPKIP00000035968"/>
<evidence type="ECO:0000256" key="2">
    <source>
        <dbReference type="ARBA" id="ARBA00022475"/>
    </source>
</evidence>